<evidence type="ECO:0000313" key="2">
    <source>
        <dbReference type="EMBL" id="ATL48945.1"/>
    </source>
</evidence>
<dbReference type="KEGG" id="cbae:COR50_18205"/>
<dbReference type="Proteomes" id="UP000220133">
    <property type="component" value="Chromosome"/>
</dbReference>
<name>A0A291QYC1_9BACT</name>
<sequence length="92" mass="10744">MEKIRSLIDHWLGKLDQRWRGLPLRRQHRYTLLLFTGYLALMVLAIANAWYDTDQISSVNHIENPVIGKRPSGASAQDSLLLQLKNQIYERK</sequence>
<evidence type="ECO:0000256" key="1">
    <source>
        <dbReference type="SAM" id="Phobius"/>
    </source>
</evidence>
<keyword evidence="1" id="KW-0472">Membrane</keyword>
<proteinExistence type="predicted"/>
<keyword evidence="1" id="KW-1133">Transmembrane helix</keyword>
<keyword evidence="1" id="KW-0812">Transmembrane</keyword>
<gene>
    <name evidence="2" type="ORF">COR50_18205</name>
</gene>
<dbReference type="AlphaFoldDB" id="A0A291QYC1"/>
<keyword evidence="3" id="KW-1185">Reference proteome</keyword>
<reference evidence="2 3" key="1">
    <citation type="submission" date="2017-10" db="EMBL/GenBank/DDBJ databases">
        <title>Paenichitinophaga pekingensis gen. nov., sp. nov., isolated from activated sludge.</title>
        <authorList>
            <person name="Jin D."/>
            <person name="Kong X."/>
            <person name="Deng Y."/>
            <person name="Bai Z."/>
        </authorList>
    </citation>
    <scope>NUCLEOTIDE SEQUENCE [LARGE SCALE GENOMIC DNA]</scope>
    <source>
        <strain evidence="2 3">13</strain>
    </source>
</reference>
<accession>A0A291QYC1</accession>
<dbReference type="EMBL" id="CP023777">
    <property type="protein sequence ID" value="ATL48945.1"/>
    <property type="molecule type" value="Genomic_DNA"/>
</dbReference>
<feature type="transmembrane region" description="Helical" evidence="1">
    <location>
        <begin position="30"/>
        <end position="51"/>
    </location>
</feature>
<evidence type="ECO:0000313" key="3">
    <source>
        <dbReference type="Proteomes" id="UP000220133"/>
    </source>
</evidence>
<organism evidence="2 3">
    <name type="scientific">Chitinophaga caeni</name>
    <dbReference type="NCBI Taxonomy" id="2029983"/>
    <lineage>
        <taxon>Bacteria</taxon>
        <taxon>Pseudomonadati</taxon>
        <taxon>Bacteroidota</taxon>
        <taxon>Chitinophagia</taxon>
        <taxon>Chitinophagales</taxon>
        <taxon>Chitinophagaceae</taxon>
        <taxon>Chitinophaga</taxon>
    </lineage>
</organism>
<protein>
    <submittedName>
        <fullName evidence="2">Nitrogen regulatory IIA protein</fullName>
    </submittedName>
</protein>